<evidence type="ECO:0000256" key="8">
    <source>
        <dbReference type="ARBA" id="ARBA00022989"/>
    </source>
</evidence>
<keyword evidence="5 10" id="KW-0548">Nucleotidyltransferase</keyword>
<sequence length="280" mass="31171">MNAFLEYLVKYVQLLRISDLIDILIVSVIVYYLINLIRETRAMQLVKGIIFLFIAFFLSQWLKLNALNYILGGAMQIGAFAVIVIFQPELRNLLERMGRFKVGRIIDFASDTTEDDLHRVIDSIAQAAANMSVTKTGALIVMERATRLGEYISTGTMLDANVSSGLLENIFVPNTPLHDGAVIIRNNKIVTAGCLLPLTANNNLSRDLGTRHRAAIGLSEVTDAVIIVVSEETGKISIALNGSLTRNLSRESLAKALKKIMSQKQETNEKIDKIMFWRTK</sequence>
<protein>
    <recommendedName>
        <fullName evidence="10">Diadenylate cyclase</fullName>
        <shortName evidence="10">DAC</shortName>
        <ecNumber evidence="10">2.7.7.85</ecNumber>
    </recommendedName>
    <alternativeName>
        <fullName evidence="10">Cyclic-di-AMP synthase</fullName>
        <shortName evidence="10">c-di-AMP synthase</shortName>
    </alternativeName>
</protein>
<reference evidence="12 13" key="1">
    <citation type="submission" date="2021-10" db="EMBL/GenBank/DDBJ databases">
        <title>Anaerobic single-cell dispensing facilitates the cultivation of human gut bacteria.</title>
        <authorList>
            <person name="Afrizal A."/>
        </authorList>
    </citation>
    <scope>NUCLEOTIDE SEQUENCE [LARGE SCALE GENOMIC DNA]</scope>
    <source>
        <strain evidence="12 13">CLA-AA-H232</strain>
    </source>
</reference>
<dbReference type="HAMAP" id="MF_01499">
    <property type="entry name" value="DacA"/>
    <property type="match status" value="1"/>
</dbReference>
<dbReference type="FunFam" id="3.40.1700.10:FF:000002">
    <property type="entry name" value="Diadenylate cyclase"/>
    <property type="match status" value="1"/>
</dbReference>
<dbReference type="RefSeq" id="WP_308455925.1">
    <property type="nucleotide sequence ID" value="NZ_JAJEQM010000003.1"/>
</dbReference>
<dbReference type="SUPFAM" id="SSF143597">
    <property type="entry name" value="YojJ-like"/>
    <property type="match status" value="1"/>
</dbReference>
<dbReference type="EC" id="2.7.7.85" evidence="10"/>
<evidence type="ECO:0000256" key="6">
    <source>
        <dbReference type="ARBA" id="ARBA00022741"/>
    </source>
</evidence>
<dbReference type="InterPro" id="IPR036888">
    <property type="entry name" value="DNA_integrity_DisA_N_sf"/>
</dbReference>
<dbReference type="InterPro" id="IPR050338">
    <property type="entry name" value="DisA"/>
</dbReference>
<organism evidence="12 13">
    <name type="scientific">Hominilimicola fabiformis</name>
    <dbReference type="NCBI Taxonomy" id="2885356"/>
    <lineage>
        <taxon>Bacteria</taxon>
        <taxon>Bacillati</taxon>
        <taxon>Bacillota</taxon>
        <taxon>Clostridia</taxon>
        <taxon>Eubacteriales</taxon>
        <taxon>Oscillospiraceae</taxon>
        <taxon>Hominilimicola</taxon>
    </lineage>
</organism>
<name>A0AAE3DXH5_9FIRM</name>
<dbReference type="NCBIfam" id="TIGR00159">
    <property type="entry name" value="diadenylate cyclase CdaA"/>
    <property type="match status" value="1"/>
</dbReference>
<dbReference type="AlphaFoldDB" id="A0AAE3DXH5"/>
<evidence type="ECO:0000256" key="9">
    <source>
        <dbReference type="ARBA" id="ARBA00023136"/>
    </source>
</evidence>
<comment type="subunit">
    <text evidence="10">Probably a homodimer.</text>
</comment>
<keyword evidence="7 10" id="KW-0067">ATP-binding</keyword>
<dbReference type="GO" id="GO:0106408">
    <property type="term" value="F:diadenylate cyclase activity"/>
    <property type="evidence" value="ECO:0007669"/>
    <property type="project" value="UniProtKB-EC"/>
</dbReference>
<evidence type="ECO:0000259" key="11">
    <source>
        <dbReference type="PROSITE" id="PS51794"/>
    </source>
</evidence>
<evidence type="ECO:0000313" key="12">
    <source>
        <dbReference type="EMBL" id="MCC2209824.1"/>
    </source>
</evidence>
<keyword evidence="4 10" id="KW-0812">Transmembrane</keyword>
<comment type="caution">
    <text evidence="10">Lacks conserved residue(s) required for the propagation of feature annotation.</text>
</comment>
<keyword evidence="9 10" id="KW-0472">Membrane</keyword>
<evidence type="ECO:0000256" key="7">
    <source>
        <dbReference type="ARBA" id="ARBA00022840"/>
    </source>
</evidence>
<gene>
    <name evidence="12" type="primary">cdaA</name>
    <name evidence="10" type="synonym">dacA</name>
    <name evidence="12" type="ORF">LKE05_03305</name>
</gene>
<dbReference type="PANTHER" id="PTHR34185">
    <property type="entry name" value="DIADENYLATE CYCLASE"/>
    <property type="match status" value="1"/>
</dbReference>
<proteinExistence type="inferred from homology"/>
<keyword evidence="6 10" id="KW-0547">Nucleotide-binding</keyword>
<dbReference type="InterPro" id="IPR003390">
    <property type="entry name" value="DNA_integrity_scan_DisA_N"/>
</dbReference>
<evidence type="ECO:0000256" key="3">
    <source>
        <dbReference type="ARBA" id="ARBA00022679"/>
    </source>
</evidence>
<feature type="domain" description="DAC" evidence="11">
    <location>
        <begin position="87"/>
        <end position="250"/>
    </location>
</feature>
<dbReference type="GO" id="GO:0005524">
    <property type="term" value="F:ATP binding"/>
    <property type="evidence" value="ECO:0007669"/>
    <property type="project" value="UniProtKB-UniRule"/>
</dbReference>
<comment type="function">
    <text evidence="10">Catalyzes the condensation of 2 ATP molecules into cyclic di-AMP (c-di-AMP), a second messenger used to regulate differing processes in different bacteria.</text>
</comment>
<dbReference type="InterPro" id="IPR045585">
    <property type="entry name" value="CdaA_N"/>
</dbReference>
<accession>A0AAE3DXH5</accession>
<dbReference type="Pfam" id="PF19293">
    <property type="entry name" value="CdaA_N"/>
    <property type="match status" value="1"/>
</dbReference>
<feature type="transmembrane region" description="Helical" evidence="10">
    <location>
        <begin position="45"/>
        <end position="62"/>
    </location>
</feature>
<dbReference type="GO" id="GO:0004016">
    <property type="term" value="F:adenylate cyclase activity"/>
    <property type="evidence" value="ECO:0007669"/>
    <property type="project" value="UniProtKB-UniRule"/>
</dbReference>
<dbReference type="GO" id="GO:0006171">
    <property type="term" value="P:cAMP biosynthetic process"/>
    <property type="evidence" value="ECO:0007669"/>
    <property type="project" value="InterPro"/>
</dbReference>
<keyword evidence="8 10" id="KW-1133">Transmembrane helix</keyword>
<dbReference type="InterPro" id="IPR014046">
    <property type="entry name" value="C-di-AMP_synthase"/>
</dbReference>
<keyword evidence="2 10" id="KW-1003">Cell membrane</keyword>
<dbReference type="InterPro" id="IPR034701">
    <property type="entry name" value="CdaA"/>
</dbReference>
<evidence type="ECO:0000256" key="5">
    <source>
        <dbReference type="ARBA" id="ARBA00022695"/>
    </source>
</evidence>
<dbReference type="Proteomes" id="UP001198242">
    <property type="component" value="Unassembled WGS sequence"/>
</dbReference>
<feature type="transmembrane region" description="Helical" evidence="10">
    <location>
        <begin position="14"/>
        <end position="33"/>
    </location>
</feature>
<evidence type="ECO:0000313" key="13">
    <source>
        <dbReference type="Proteomes" id="UP001198242"/>
    </source>
</evidence>
<dbReference type="PANTHER" id="PTHR34185:SF1">
    <property type="entry name" value="DIADENYLATE CYCLASE"/>
    <property type="match status" value="1"/>
</dbReference>
<evidence type="ECO:0000256" key="10">
    <source>
        <dbReference type="HAMAP-Rule" id="MF_01499"/>
    </source>
</evidence>
<dbReference type="PROSITE" id="PS51794">
    <property type="entry name" value="DAC"/>
    <property type="match status" value="1"/>
</dbReference>
<keyword evidence="3 10" id="KW-0808">Transferase</keyword>
<evidence type="ECO:0000256" key="4">
    <source>
        <dbReference type="ARBA" id="ARBA00022692"/>
    </source>
</evidence>
<comment type="caution">
    <text evidence="12">The sequence shown here is derived from an EMBL/GenBank/DDBJ whole genome shotgun (WGS) entry which is preliminary data.</text>
</comment>
<evidence type="ECO:0000256" key="2">
    <source>
        <dbReference type="ARBA" id="ARBA00022475"/>
    </source>
</evidence>
<comment type="catalytic activity">
    <reaction evidence="1 10">
        <text>2 ATP = 3',3'-c-di-AMP + 2 diphosphate</text>
        <dbReference type="Rhea" id="RHEA:35655"/>
        <dbReference type="ChEBI" id="CHEBI:30616"/>
        <dbReference type="ChEBI" id="CHEBI:33019"/>
        <dbReference type="ChEBI" id="CHEBI:71500"/>
        <dbReference type="EC" id="2.7.7.85"/>
    </reaction>
</comment>
<dbReference type="EMBL" id="JAJEQM010000003">
    <property type="protein sequence ID" value="MCC2209824.1"/>
    <property type="molecule type" value="Genomic_DNA"/>
</dbReference>
<evidence type="ECO:0000256" key="1">
    <source>
        <dbReference type="ARBA" id="ARBA00000877"/>
    </source>
</evidence>
<comment type="similarity">
    <text evidence="10">Belongs to the adenylate cyclase family. DacA/CdaA subfamily.</text>
</comment>
<dbReference type="Pfam" id="PF02457">
    <property type="entry name" value="DAC"/>
    <property type="match status" value="1"/>
</dbReference>
<dbReference type="Gene3D" id="3.40.1700.10">
    <property type="entry name" value="DNA integrity scanning protein, DisA, N-terminal domain"/>
    <property type="match status" value="1"/>
</dbReference>
<feature type="transmembrane region" description="Helical" evidence="10">
    <location>
        <begin position="68"/>
        <end position="86"/>
    </location>
</feature>
<keyword evidence="13" id="KW-1185">Reference proteome</keyword>
<dbReference type="PIRSF" id="PIRSF004793">
    <property type="entry name" value="UCP004793"/>
    <property type="match status" value="1"/>
</dbReference>